<evidence type="ECO:0000256" key="7">
    <source>
        <dbReference type="ARBA" id="ARBA00058713"/>
    </source>
</evidence>
<dbReference type="FunFam" id="2.30.29.30:FF:000222">
    <property type="entry name" value="amyloid beta A4 precursor protein-binding family A member 3"/>
    <property type="match status" value="1"/>
</dbReference>
<dbReference type="GO" id="GO:0048471">
    <property type="term" value="C:perinuclear region of cytoplasm"/>
    <property type="evidence" value="ECO:0007669"/>
    <property type="project" value="UniProtKB-SubCell"/>
</dbReference>
<keyword evidence="6" id="KW-0007">Acetylation</keyword>
<keyword evidence="2" id="KW-0813">Transport</keyword>
<dbReference type="InParanoid" id="A0A6P7IHV9"/>
<dbReference type="GeneID" id="114437692"/>
<feature type="domain" description="PDZ" evidence="14">
    <location>
        <begin position="651"/>
        <end position="736"/>
    </location>
</feature>
<evidence type="ECO:0000256" key="3">
    <source>
        <dbReference type="ARBA" id="ARBA00022490"/>
    </source>
</evidence>
<evidence type="ECO:0000259" key="14">
    <source>
        <dbReference type="PROSITE" id="PS50106"/>
    </source>
</evidence>
<reference evidence="16" key="1">
    <citation type="submission" date="2025-08" db="UniProtKB">
        <authorList>
            <consortium name="RefSeq"/>
        </authorList>
    </citation>
    <scope>IDENTIFICATION</scope>
</reference>
<feature type="compositionally biased region" description="Basic and acidic residues" evidence="12">
    <location>
        <begin position="305"/>
        <end position="316"/>
    </location>
</feature>
<dbReference type="Proteomes" id="UP000515145">
    <property type="component" value="Chromosome 6"/>
</dbReference>
<feature type="compositionally biased region" description="Polar residues" evidence="12">
    <location>
        <begin position="218"/>
        <end position="229"/>
    </location>
</feature>
<evidence type="ECO:0000256" key="1">
    <source>
        <dbReference type="ARBA" id="ARBA00004556"/>
    </source>
</evidence>
<feature type="compositionally biased region" description="Polar residues" evidence="12">
    <location>
        <begin position="131"/>
        <end position="143"/>
    </location>
</feature>
<evidence type="ECO:0000256" key="4">
    <source>
        <dbReference type="ARBA" id="ARBA00022553"/>
    </source>
</evidence>
<dbReference type="CTD" id="100330365"/>
<dbReference type="InterPro" id="IPR006020">
    <property type="entry name" value="PTB/PI_dom"/>
</dbReference>
<dbReference type="InterPro" id="IPR051230">
    <property type="entry name" value="APP-Binding"/>
</dbReference>
<comment type="subcellular location">
    <subcellularLocation>
        <location evidence="1">Cytoplasm</location>
        <location evidence="1">Perinuclear region</location>
    </subcellularLocation>
</comment>
<dbReference type="GO" id="GO:0005886">
    <property type="term" value="C:plasma membrane"/>
    <property type="evidence" value="ECO:0007669"/>
    <property type="project" value="TreeGrafter"/>
</dbReference>
<dbReference type="PANTHER" id="PTHR12345:SF12">
    <property type="entry name" value="AMYLOID-BETA A4 PRECURSOR PROTEIN-BINDING FAMILY A MEMBER 2"/>
    <property type="match status" value="1"/>
</dbReference>
<dbReference type="SMART" id="SM00228">
    <property type="entry name" value="PDZ"/>
    <property type="match status" value="2"/>
</dbReference>
<feature type="compositionally biased region" description="Basic and acidic residues" evidence="12">
    <location>
        <begin position="230"/>
        <end position="249"/>
    </location>
</feature>
<evidence type="ECO:0000256" key="11">
    <source>
        <dbReference type="ARBA" id="ARBA00083043"/>
    </source>
</evidence>
<evidence type="ECO:0000256" key="9">
    <source>
        <dbReference type="ARBA" id="ARBA00077607"/>
    </source>
</evidence>
<dbReference type="OrthoDB" id="5987010at2759"/>
<dbReference type="PROSITE" id="PS01179">
    <property type="entry name" value="PID"/>
    <property type="match status" value="1"/>
</dbReference>
<dbReference type="GO" id="GO:0001540">
    <property type="term" value="F:amyloid-beta binding"/>
    <property type="evidence" value="ECO:0007669"/>
    <property type="project" value="TreeGrafter"/>
</dbReference>
<dbReference type="CDD" id="cd01208">
    <property type="entry name" value="PTB_X11"/>
    <property type="match status" value="1"/>
</dbReference>
<feature type="region of interest" description="Disordered" evidence="12">
    <location>
        <begin position="1"/>
        <end position="87"/>
    </location>
</feature>
<feature type="region of interest" description="Disordered" evidence="12">
    <location>
        <begin position="213"/>
        <end position="449"/>
    </location>
</feature>
<dbReference type="FunFam" id="2.30.42.10:FF:000007">
    <property type="entry name" value="Amyloid beta A4 protein-binding family A member"/>
    <property type="match status" value="1"/>
</dbReference>
<evidence type="ECO:0000256" key="8">
    <source>
        <dbReference type="ARBA" id="ARBA00067675"/>
    </source>
</evidence>
<dbReference type="Gene3D" id="2.30.42.10">
    <property type="match status" value="2"/>
</dbReference>
<feature type="compositionally biased region" description="Polar residues" evidence="12">
    <location>
        <begin position="54"/>
        <end position="63"/>
    </location>
</feature>
<name>A0A6P7IHV9_9TELE</name>
<keyword evidence="4" id="KW-0597">Phosphoprotein</keyword>
<feature type="domain" description="PID" evidence="13">
    <location>
        <begin position="463"/>
        <end position="638"/>
    </location>
</feature>
<comment type="function">
    <text evidence="7">May modulate processing of the amyloid-beta precursor protein (APP) and hence formation of APP-beta. May enhance the activity of HIF1A in macrophages by inhibiting the activity of HIF1AN.</text>
</comment>
<dbReference type="Pfam" id="PF00640">
    <property type="entry name" value="PID"/>
    <property type="match status" value="1"/>
</dbReference>
<evidence type="ECO:0000256" key="12">
    <source>
        <dbReference type="SAM" id="MobiDB-lite"/>
    </source>
</evidence>
<dbReference type="InterPro" id="IPR036034">
    <property type="entry name" value="PDZ_sf"/>
</dbReference>
<feature type="compositionally biased region" description="Basic and acidic residues" evidence="12">
    <location>
        <begin position="260"/>
        <end position="276"/>
    </location>
</feature>
<organism evidence="15 16">
    <name type="scientific">Parambassis ranga</name>
    <name type="common">Indian glassy fish</name>
    <dbReference type="NCBI Taxonomy" id="210632"/>
    <lineage>
        <taxon>Eukaryota</taxon>
        <taxon>Metazoa</taxon>
        <taxon>Chordata</taxon>
        <taxon>Craniata</taxon>
        <taxon>Vertebrata</taxon>
        <taxon>Euteleostomi</taxon>
        <taxon>Actinopterygii</taxon>
        <taxon>Neopterygii</taxon>
        <taxon>Teleostei</taxon>
        <taxon>Neoteleostei</taxon>
        <taxon>Acanthomorphata</taxon>
        <taxon>Ovalentaria</taxon>
        <taxon>Ambassidae</taxon>
        <taxon>Parambassis</taxon>
    </lineage>
</organism>
<dbReference type="RefSeq" id="XP_028264336.1">
    <property type="nucleotide sequence ID" value="XM_028408535.1"/>
</dbReference>
<keyword evidence="5" id="KW-0677">Repeat</keyword>
<dbReference type="InterPro" id="IPR001478">
    <property type="entry name" value="PDZ"/>
</dbReference>
<evidence type="ECO:0000259" key="13">
    <source>
        <dbReference type="PROSITE" id="PS01179"/>
    </source>
</evidence>
<accession>A0A6P7IHV9</accession>
<dbReference type="PANTHER" id="PTHR12345">
    <property type="entry name" value="SYNTENIN RELATED"/>
    <property type="match status" value="1"/>
</dbReference>
<dbReference type="Gene3D" id="2.30.29.30">
    <property type="entry name" value="Pleckstrin-homology domain (PH domain)/Phosphotyrosine-binding domain (PTB)"/>
    <property type="match status" value="1"/>
</dbReference>
<proteinExistence type="predicted"/>
<sequence>MAHGKKPGTISKILAPSSSPCPSPRLTKPSQEEQRGLATEVTEHPPCTLKDDNNGQLTPSVSANHYYMSCDPSPEDMDDTCSEYDNVGSDVEQDYDEVLHLNREGIVDMQYYKQYCPEDGGYVKHAVGDNINENSSTPKQTTPRPRHSTETCEVSQSDTKPYKVARHFRSHCTMIPGDEAEGSVKSPEDRFFFSDGDDMEEVLDGAKFIEDLEEAENNVPSQSRLYQANENERIKQGGDEKEREEDTRATRSQNVRAASKKCESSHMGSKEKERQGQARVRRGTGEDVEHIVSGIKGCMANSAEQRPKTVSKDCKKAAVRTKARATGSSKQHPPPPPRHSHAQPPAQPHRETPPVPIPSSSNASTRESEPRVIKQSLAPHLTLEQQREPLEERQRRPEKPQQQVEKPSTAVMPEDVPVPPKRPQCPEVIPAEEGNSPKKTQEAASFPSFEDVPGPCEPEDLIDGIIFAANYLGYTQVLSDKNPSKSVRMSQAHEAVSRVKSQDEDSQMMTEVDLFISTKAVKVLNADTQETMMDSALRTISYIADIGSIVVLMARRRMSQASSEDFSETSDSTSEGKSQYRMICYVFESEDAQLIAQSIGQAFSVAYREFLRANGINPTDLSQKQYSDIINSQEMYHDDLVHFSNSDNCKELYVEKQKGESLGVVIVESGWGSILPTVILASMLNSGPAARSGKLSVGDQIMSINDTSLVGLPLATCQGIIKGLKNQMKVKLSIVSCPPVTTVLIKRPDLKFQLGFSVQNGIICSLMRGGIAERGGVRVGHRIIEINGQSVVAMAHEKIVQTLSVSVGEINMKTMPAVMFRLLTGQETPIYI</sequence>
<evidence type="ECO:0000313" key="16">
    <source>
        <dbReference type="RefSeq" id="XP_028264336.1"/>
    </source>
</evidence>
<dbReference type="SMART" id="SM00462">
    <property type="entry name" value="PTB"/>
    <property type="match status" value="1"/>
</dbReference>
<dbReference type="PROSITE" id="PS50106">
    <property type="entry name" value="PDZ"/>
    <property type="match status" value="2"/>
</dbReference>
<keyword evidence="3" id="KW-0963">Cytoplasm</keyword>
<feature type="compositionally biased region" description="Basic and acidic residues" evidence="12">
    <location>
        <begin position="385"/>
        <end position="399"/>
    </location>
</feature>
<gene>
    <name evidence="16" type="primary">apba2a</name>
</gene>
<feature type="region of interest" description="Disordered" evidence="12">
    <location>
        <begin position="129"/>
        <end position="158"/>
    </location>
</feature>
<evidence type="ECO:0000256" key="2">
    <source>
        <dbReference type="ARBA" id="ARBA00022448"/>
    </source>
</evidence>
<dbReference type="SUPFAM" id="SSF50729">
    <property type="entry name" value="PH domain-like"/>
    <property type="match status" value="1"/>
</dbReference>
<dbReference type="InterPro" id="IPR011993">
    <property type="entry name" value="PH-like_dom_sf"/>
</dbReference>
<protein>
    <recommendedName>
        <fullName evidence="8">Amyloid-beta A4 precursor protein-binding family A member 3</fullName>
    </recommendedName>
    <alternativeName>
        <fullName evidence="10">Adapter protein X11gamma</fullName>
    </alternativeName>
    <alternativeName>
        <fullName evidence="9">Neuron-specific X11L2 protein</fullName>
    </alternativeName>
    <alternativeName>
        <fullName evidence="11">Neuronal Munc18-1-interacting protein 3</fullName>
    </alternativeName>
</protein>
<evidence type="ECO:0000313" key="15">
    <source>
        <dbReference type="Proteomes" id="UP000515145"/>
    </source>
</evidence>
<dbReference type="FunFam" id="2.30.42.10:FF:000017">
    <property type="entry name" value="Amyloid beta A4 protein-binding family A member 1"/>
    <property type="match status" value="1"/>
</dbReference>
<dbReference type="GO" id="GO:0007268">
    <property type="term" value="P:chemical synaptic transmission"/>
    <property type="evidence" value="ECO:0007669"/>
    <property type="project" value="TreeGrafter"/>
</dbReference>
<dbReference type="Pfam" id="PF00595">
    <property type="entry name" value="PDZ"/>
    <property type="match status" value="2"/>
</dbReference>
<evidence type="ECO:0000256" key="5">
    <source>
        <dbReference type="ARBA" id="ARBA00022737"/>
    </source>
</evidence>
<evidence type="ECO:0000256" key="10">
    <source>
        <dbReference type="ARBA" id="ARBA00078850"/>
    </source>
</evidence>
<feature type="compositionally biased region" description="Acidic residues" evidence="12">
    <location>
        <begin position="73"/>
        <end position="82"/>
    </location>
</feature>
<dbReference type="AlphaFoldDB" id="A0A6P7IHV9"/>
<dbReference type="SUPFAM" id="SSF50156">
    <property type="entry name" value="PDZ domain-like"/>
    <property type="match status" value="2"/>
</dbReference>
<dbReference type="CDD" id="cd06793">
    <property type="entry name" value="PDZ2_APBA1_3-like"/>
    <property type="match status" value="1"/>
</dbReference>
<dbReference type="CDD" id="cd06720">
    <property type="entry name" value="PDZ1_APBA1_3-like"/>
    <property type="match status" value="1"/>
</dbReference>
<feature type="domain" description="PDZ" evidence="14">
    <location>
        <begin position="742"/>
        <end position="818"/>
    </location>
</feature>
<dbReference type="GO" id="GO:0043197">
    <property type="term" value="C:dendritic spine"/>
    <property type="evidence" value="ECO:0007669"/>
    <property type="project" value="TreeGrafter"/>
</dbReference>
<evidence type="ECO:0000256" key="6">
    <source>
        <dbReference type="ARBA" id="ARBA00022990"/>
    </source>
</evidence>
<keyword evidence="15" id="KW-1185">Reference proteome</keyword>